<dbReference type="InterPro" id="IPR046839">
    <property type="entry name" value="ABC_toxin_N"/>
</dbReference>
<feature type="coiled-coil region" evidence="1">
    <location>
        <begin position="2499"/>
        <end position="2533"/>
    </location>
</feature>
<name>A0ABP0BIJ6_9PEZI</name>
<comment type="caution">
    <text evidence="6">The sequence shown here is derived from an EMBL/GenBank/DDBJ whole genome shotgun (WGS) entry which is preliminary data.</text>
</comment>
<feature type="compositionally biased region" description="Low complexity" evidence="2">
    <location>
        <begin position="2008"/>
        <end position="2023"/>
    </location>
</feature>
<dbReference type="InterPro" id="IPR041079">
    <property type="entry name" value="Neuraminidase-like"/>
</dbReference>
<evidence type="ECO:0000259" key="4">
    <source>
        <dbReference type="Pfam" id="PF18413"/>
    </source>
</evidence>
<dbReference type="Pfam" id="PF18276">
    <property type="entry name" value="TcA_TcB_BD"/>
    <property type="match status" value="1"/>
</dbReference>
<keyword evidence="7" id="KW-1185">Reference proteome</keyword>
<dbReference type="Pfam" id="PF18413">
    <property type="entry name" value="Neuraminidase"/>
    <property type="match status" value="1"/>
</dbReference>
<gene>
    <name evidence="6" type="ORF">SEUCBS140593_003726</name>
</gene>
<feature type="domain" description="Tc toxin complex TcA C-terminal TcB-binding" evidence="3">
    <location>
        <begin position="2497"/>
        <end position="2798"/>
    </location>
</feature>
<sequence length="2997" mass="331214">MEKQWQDILSPWMGDTSLVNALAAGFTQFRAKAKSDEASVGVITKELEDFCTKNKEKLSDDQVIQLHLISDLIQATKGSVPFVRSIAGSTLAQRTIGAALVEYYGASAESLSEGEKQALRLCLFATRPTETLAGLVNGGKLLLPTEASQRLAGLVLLSAVEQGINISKQSLPGVIKSLDKSGPDDASQEARSHVAAIQRLHRLVRDPLHISALLAKGFLSANSIAATDRQTFVQLLGTGGSGSVKLSESVAITIWQQANLVDLRNSRLWTDFILQRDPIPVLALEKQADSDPPPPGDGSNQEAITMETLFREHDSVEVDEYSSVLSPSAYLVDLLQLLRYSYLNPADTEETKKPSRLLANFLARRPDVADLQLSRANTTTLVRYTDLVNETLEAFIAGAAQLDKIPASADQEAPVSANNKAYEGVTPQSTDWRVYSSVIQLQKSPPSCAPFNMGLYACREYLQAIGLSRYDLLELFSPLSLSSGVLSRVDAKEQAQLMALLDMALEKQLAAESLSLSHQEFVMITGEAFHSPALLSQLHDHRSVFTREEYAKTMGLSSTGEYWGFVTDDQGSANDKMTGKVKDTDGIDKIEAVLLPRSGLQFPDLLALLKTEFLSQRLVISVETAKGTFSGKLKDMKLCSTNIHQQEIQNTLKVEDCADLLSLIRLWRTLGWKLDELDNAIVTLSLSRISGEAVPAASAIDTDLLLELVAIKKLAALTGIEVDELIPLWGPMRLSSPNSLYKTLFFQPRYLKQYPALRDFENQDPPLPTPLIRDLMTPLLLALGLKADEFQTMSQALGIAETAPWNLANISTLYRHDLLRRLLGISLKEYFSLGIFVSKDMGPWQSPRKTLTVIEKWKALQDGGFPNSLVLDAFGSRTESDDKSNSTQDQIVGLAAEILPALRALESTSLPGLPGFDVETDINVANLNTVCNSVFDSTTSDKVTAMLRGTWSVTAECQVSVTLPKDSPLQRKVLQKPGTLTLQGILTAAEHEALSQLGPDGTNWRPDVDRAYQKSIVPLLALSSALGSDALERFAGVFSPVEQRNSTDIEAGRLQDIKSIIKTIVNQGKVQAKKELVRATISSKVDGLSPGTCRSLLEMPSPHDTKSLLDMLLSIEESNTASNQCMVGSLGGLFFVAPSADQVRIVGPSDKHFTLSLAGEEFSASGLSSNTLSTTRGQLYGLHTTNAEDLKLFSVVDSSGTQSRLVDHILHPDTVQIVRDVQHRLTTAANTVKVSKLSPEELIYFQDHLSFDRPTGQDLELLRDHVKARTLIKPKSGISILDLYRAGPLVPHDDLGKLETICGQLVKATGFELLRVRELVTAWVTAARGGAVAVDAKFLVRLSRMVAFTKHTNLSAEKMIQWSALTTPEDTAPIYEAAKSLERIVTVRAGADVAKAVEKVAVQKRECLVQHLMALATQYGVPADVEGLFEYFLVDVKMGPQQETSRIKQAISTVQLFIQRCLLGLEKKNGIPTTAIKRDTWAWMSKFVLWQANRKVFLYPENWIEPSLRDDKSESFRAIEGMILQSNLNMDVIGSIFRRYIYDTNDIADLHILAYFWESGPRFNGKYHIFARTRTAPYQYYYRVFEVTGVHADSPRFNWFPWAKVEVEIAALEVDWDGKSLPKAGAYLVPTVYRGRLFLFIPQILLRTRPRAVTSVTIQPDKAMPPHETQHYWEIKMGWIEYRNGKWSKKEVSSSYIEVEGYKSRPNDTTAVPAGAETMPSISSFHFRASARTSPATDATESVVPDNNILVLDVYRWFKAGEAAYQQIHLGRFEMRGTQMVVSDYKDSSTAWKKTIPTRFQQLDHTTSEDTATKFKAELQKYWQYNPSTSPATDQQPLLALPPHIAELAADATQKLTWTVSYNEFQYNGPSALVLERATVSHVDSYFGIIGRDDQGLVPSGMRDTSSVQRLSNDTSQTLMEIVTRSDSLEGLFRGLETVPASKVKTVFGDHGEGTMRELATANSIYSWELGFHLVLLLMERLYATQQFELGLQIASFVFDPRADDEPSPQGSSSSSTKTSDKPLSNLDRCWRFVPFKNQALRLAGSTRQVVERLSAGHNTSDDISDWLANPFNPHAIARGRPSIYMRRFVIKYIQMLVAAGDVYFREDTLESLPLALQRYVQASQLFGKRPEVLPQQTKPVTKSYKAIIDDLDDFGVAEIDMEIHAPYFIQPSDHAKVSDPFYSGVQGMVRSPYFGVPANPQMAALRDLIDDRFFKIRNSLDINGTFRRLQLFEPALDPGQLVRSMAAGGGMAGVVANAMAGPMPNARFALLLGKAFEMCSELRSMSDAYMVIKEKKDAEALAALRSRQDLAMQTVALRGKQLALDDMAKNMEVLELNRKSQVMRLNYYLALTGEPSSKIPKPGGGGAWKEIEQSIAPPTNDELVMSPEESMEMAKNDEAQAIGHVATAIENTCSILMALPEIEVQAQPMGVGASTQMDPKKVADGMMLVASVIQQAAGVCNFEAGRAARKGQLIKQLQDRRLQANQAGYDIMATDKSIESQRIKMQMAELDIAVAKQQIDDLTEMDEHLRNKYTNEALYAWMDASARRLLYRTYLLAIDAAKGAEKAFLFERPSLSTTTSPESSSPPPLIQTSYWDDARDGAFAAQNLYHDLKRIESLHLKAKPHDFEIKKSISLRQIDPWALLRFQDTGRTEFLLPEVLFDYDFPGHYCRRIRSLSVTIPSVVGPYTSVACTLRLLEHGYRMRQRQSGAAGYYPAGSLNADLRYHTDKVPLSAVALSSGFQDNGAFEMEFGGGERYGPFEGAGVVSRWSLELPPAKTRQFDYRTISDVVVHLSYTALDGGAAWRTEAEEAVTRFQESADSKMHVALFDLRDGLTTLTSTAGAGDAAPRVTVANVVSQLPFWTRDRNPRFSRFWLVAEKMTSSVSLLGDPKGDDDGSLPSVRGKATKRISDTDKEEPADDMGNTTSPEALLSDGTFDIVATEREEGTTASSGGSTTDLKDIVVELNSLRGKDGAAIRAAQSQRLWLLAEYRVKAVA</sequence>
<dbReference type="Proteomes" id="UP001642482">
    <property type="component" value="Unassembled WGS sequence"/>
</dbReference>
<feature type="domain" description="ABC toxin N-terminal" evidence="5">
    <location>
        <begin position="1400"/>
        <end position="1520"/>
    </location>
</feature>
<dbReference type="Pfam" id="PF20220">
    <property type="entry name" value="ABC_toxin_N"/>
    <property type="match status" value="1"/>
</dbReference>
<reference evidence="6 7" key="1">
    <citation type="submission" date="2024-01" db="EMBL/GenBank/DDBJ databases">
        <authorList>
            <person name="Allen C."/>
            <person name="Tagirdzhanova G."/>
        </authorList>
    </citation>
    <scope>NUCLEOTIDE SEQUENCE [LARGE SCALE GENOMIC DNA]</scope>
</reference>
<feature type="region of interest" description="Disordered" evidence="2">
    <location>
        <begin position="2886"/>
        <end position="2934"/>
    </location>
</feature>
<organism evidence="6 7">
    <name type="scientific">Sporothrix eucalyptigena</name>
    <dbReference type="NCBI Taxonomy" id="1812306"/>
    <lineage>
        <taxon>Eukaryota</taxon>
        <taxon>Fungi</taxon>
        <taxon>Dikarya</taxon>
        <taxon>Ascomycota</taxon>
        <taxon>Pezizomycotina</taxon>
        <taxon>Sordariomycetes</taxon>
        <taxon>Sordariomycetidae</taxon>
        <taxon>Ophiostomatales</taxon>
        <taxon>Ophiostomataceae</taxon>
        <taxon>Sporothrix</taxon>
    </lineage>
</organism>
<protein>
    <recommendedName>
        <fullName evidence="8">Toxin subunit</fullName>
    </recommendedName>
</protein>
<evidence type="ECO:0000313" key="6">
    <source>
        <dbReference type="EMBL" id="CAK7218945.1"/>
    </source>
</evidence>
<feature type="region of interest" description="Disordered" evidence="2">
    <location>
        <begin position="2003"/>
        <end position="2023"/>
    </location>
</feature>
<dbReference type="EMBL" id="CAWUHD010000029">
    <property type="protein sequence ID" value="CAK7218945.1"/>
    <property type="molecule type" value="Genomic_DNA"/>
</dbReference>
<accession>A0ABP0BIJ6</accession>
<evidence type="ECO:0008006" key="8">
    <source>
        <dbReference type="Google" id="ProtNLM"/>
    </source>
</evidence>
<feature type="domain" description="Neuraminidase-like" evidence="4">
    <location>
        <begin position="1550"/>
        <end position="1710"/>
    </location>
</feature>
<evidence type="ECO:0000259" key="3">
    <source>
        <dbReference type="Pfam" id="PF18276"/>
    </source>
</evidence>
<evidence type="ECO:0000256" key="2">
    <source>
        <dbReference type="SAM" id="MobiDB-lite"/>
    </source>
</evidence>
<evidence type="ECO:0000256" key="1">
    <source>
        <dbReference type="SAM" id="Coils"/>
    </source>
</evidence>
<dbReference type="InterPro" id="IPR040840">
    <property type="entry name" value="TcA_TcB_BD"/>
</dbReference>
<keyword evidence="1" id="KW-0175">Coiled coil</keyword>
<proteinExistence type="predicted"/>
<evidence type="ECO:0000259" key="5">
    <source>
        <dbReference type="Pfam" id="PF20220"/>
    </source>
</evidence>
<evidence type="ECO:0000313" key="7">
    <source>
        <dbReference type="Proteomes" id="UP001642482"/>
    </source>
</evidence>